<keyword evidence="10 13" id="KW-1133">Transmembrane helix</keyword>
<dbReference type="Gene3D" id="3.30.565.10">
    <property type="entry name" value="Histidine kinase-like ATPase, C-terminal domain"/>
    <property type="match status" value="1"/>
</dbReference>
<dbReference type="AlphaFoldDB" id="A0A0K8P2S1"/>
<evidence type="ECO:0000256" key="8">
    <source>
        <dbReference type="ARBA" id="ARBA00022777"/>
    </source>
</evidence>
<feature type="transmembrane region" description="Helical" evidence="13">
    <location>
        <begin position="21"/>
        <end position="42"/>
    </location>
</feature>
<gene>
    <name evidence="15" type="ORF">ISF6_2827</name>
</gene>
<keyword evidence="6 13" id="KW-0812">Transmembrane</keyword>
<dbReference type="EMBL" id="BBYR01000040">
    <property type="protein sequence ID" value="GAP36972.1"/>
    <property type="molecule type" value="Genomic_DNA"/>
</dbReference>
<dbReference type="Gene3D" id="1.20.5.1040">
    <property type="entry name" value="Sensor protein qsec"/>
    <property type="match status" value="2"/>
</dbReference>
<comment type="catalytic activity">
    <reaction evidence="1">
        <text>ATP + protein L-histidine = ADP + protein N-phospho-L-histidine.</text>
        <dbReference type="EC" id="2.7.13.3"/>
    </reaction>
</comment>
<feature type="compositionally biased region" description="Low complexity" evidence="12">
    <location>
        <begin position="461"/>
        <end position="473"/>
    </location>
</feature>
<dbReference type="Pfam" id="PF08521">
    <property type="entry name" value="2CSK_N"/>
    <property type="match status" value="1"/>
</dbReference>
<dbReference type="SMART" id="SM00387">
    <property type="entry name" value="HATPase_c"/>
    <property type="match status" value="1"/>
</dbReference>
<evidence type="ECO:0000259" key="14">
    <source>
        <dbReference type="PROSITE" id="PS50109"/>
    </source>
</evidence>
<accession>A0A0K8P2S1</accession>
<dbReference type="RefSeq" id="WP_231638159.1">
    <property type="nucleotide sequence ID" value="NZ_BBYR01000040.1"/>
</dbReference>
<name>A0A0K8P2S1_PISS1</name>
<dbReference type="SUPFAM" id="SSF47384">
    <property type="entry name" value="Homodimeric domain of signal transducing histidine kinase"/>
    <property type="match status" value="1"/>
</dbReference>
<evidence type="ECO:0000256" key="3">
    <source>
        <dbReference type="ARBA" id="ARBA00012438"/>
    </source>
</evidence>
<dbReference type="InterPro" id="IPR036890">
    <property type="entry name" value="HATPase_C_sf"/>
</dbReference>
<evidence type="ECO:0000256" key="1">
    <source>
        <dbReference type="ARBA" id="ARBA00000085"/>
    </source>
</evidence>
<keyword evidence="4" id="KW-0597">Phosphoprotein</keyword>
<evidence type="ECO:0000256" key="2">
    <source>
        <dbReference type="ARBA" id="ARBA00004141"/>
    </source>
</evidence>
<dbReference type="Pfam" id="PF00512">
    <property type="entry name" value="HisKA"/>
    <property type="match status" value="1"/>
</dbReference>
<dbReference type="InterPro" id="IPR005467">
    <property type="entry name" value="His_kinase_dom"/>
</dbReference>
<evidence type="ECO:0000313" key="16">
    <source>
        <dbReference type="Proteomes" id="UP000037660"/>
    </source>
</evidence>
<feature type="domain" description="Histidine kinase" evidence="14">
    <location>
        <begin position="245"/>
        <end position="453"/>
    </location>
</feature>
<dbReference type="PANTHER" id="PTHR45436">
    <property type="entry name" value="SENSOR HISTIDINE KINASE YKOH"/>
    <property type="match status" value="1"/>
</dbReference>
<dbReference type="Pfam" id="PF02518">
    <property type="entry name" value="HATPase_c"/>
    <property type="match status" value="1"/>
</dbReference>
<keyword evidence="8 15" id="KW-0418">Kinase</keyword>
<evidence type="ECO:0000256" key="13">
    <source>
        <dbReference type="SAM" id="Phobius"/>
    </source>
</evidence>
<evidence type="ECO:0000256" key="9">
    <source>
        <dbReference type="ARBA" id="ARBA00022840"/>
    </source>
</evidence>
<keyword evidence="9" id="KW-0067">ATP-binding</keyword>
<keyword evidence="7" id="KW-0547">Nucleotide-binding</keyword>
<sequence>MTPRAAPRRRLPAFSGSLQRRLLLFLLVGAPVVWALAAVVSIHRARDEVDELFDTEIIRLARQVQSTLVGLHASGPATPPPPSGEADLRDLAIAVWDADGRVLLMDREGAQLPRRPDATGFVDITIDGDPWRVYYLQAPNGEWLVAAGQRVDEREELVWNLLGSQLLPWLAVLPLLMAAMAWAVRRAMAPVRVLAGELRGREADDLRPLAAQQAPAELQPMLVAMNGLFLRIEALLARERRFTADAAHELRTPLAVLRAQWDLLRASPDEATRARAQARMAGGLDRLDRLVTQMLVLSRLEATDRLPHTGPVDWPALVEQVFSDQLALADRRHVELACDGDPAAFPLSGDADLLAVLLRNLLDNAVRYAPEHSLVRLQFGPGRLAVENGGPPLPAAVAEHLGERFRRREGQSESGSGLGVSIARRVAALHGLQLDHGSGPDGQGVVATLHRLPDRPPAPAPAGDGRAGSVSWA</sequence>
<dbReference type="PROSITE" id="PS50109">
    <property type="entry name" value="HIS_KIN"/>
    <property type="match status" value="1"/>
</dbReference>
<dbReference type="CDD" id="cd00082">
    <property type="entry name" value="HisKA"/>
    <property type="match status" value="1"/>
</dbReference>
<reference evidence="15 16" key="2">
    <citation type="journal article" date="2016" name="Science">
        <title>A bacterium that degrades and assimilates poly(ethylene terephthalate).</title>
        <authorList>
            <person name="Yoshida S."/>
            <person name="Hiraga K."/>
            <person name="Takehana T."/>
            <person name="Taniguchi I."/>
            <person name="Yamaji H."/>
            <person name="Maeda Y."/>
            <person name="Toyohara K."/>
            <person name="Miyamoto K."/>
            <person name="Kimura Y."/>
            <person name="Oda K."/>
        </authorList>
    </citation>
    <scope>NUCLEOTIDE SEQUENCE [LARGE SCALE GENOMIC DNA]</scope>
    <source>
        <strain evidence="16">NBRC 110686 / TISTR 2288 / 201-F6</strain>
    </source>
</reference>
<evidence type="ECO:0000256" key="11">
    <source>
        <dbReference type="ARBA" id="ARBA00023012"/>
    </source>
</evidence>
<keyword evidence="11" id="KW-0902">Two-component regulatory system</keyword>
<dbReference type="PANTHER" id="PTHR45436:SF14">
    <property type="entry name" value="SENSOR PROTEIN QSEC"/>
    <property type="match status" value="1"/>
</dbReference>
<feature type="region of interest" description="Disordered" evidence="12">
    <location>
        <begin position="450"/>
        <end position="473"/>
    </location>
</feature>
<dbReference type="SUPFAM" id="SSF55874">
    <property type="entry name" value="ATPase domain of HSP90 chaperone/DNA topoisomerase II/histidine kinase"/>
    <property type="match status" value="1"/>
</dbReference>
<evidence type="ECO:0000256" key="5">
    <source>
        <dbReference type="ARBA" id="ARBA00022679"/>
    </source>
</evidence>
<dbReference type="STRING" id="1547922.ISF6_2827"/>
<dbReference type="InterPro" id="IPR003661">
    <property type="entry name" value="HisK_dim/P_dom"/>
</dbReference>
<evidence type="ECO:0000256" key="10">
    <source>
        <dbReference type="ARBA" id="ARBA00022989"/>
    </source>
</evidence>
<keyword evidence="13" id="KW-0472">Membrane</keyword>
<dbReference type="GO" id="GO:0000155">
    <property type="term" value="F:phosphorelay sensor kinase activity"/>
    <property type="evidence" value="ECO:0007669"/>
    <property type="project" value="InterPro"/>
</dbReference>
<proteinExistence type="predicted"/>
<evidence type="ECO:0000256" key="7">
    <source>
        <dbReference type="ARBA" id="ARBA00022741"/>
    </source>
</evidence>
<evidence type="ECO:0000313" key="15">
    <source>
        <dbReference type="EMBL" id="GAP36972.1"/>
    </source>
</evidence>
<dbReference type="InterPro" id="IPR013727">
    <property type="entry name" value="2CSK_N"/>
</dbReference>
<dbReference type="InterPro" id="IPR003594">
    <property type="entry name" value="HATPase_dom"/>
</dbReference>
<keyword evidence="5" id="KW-0808">Transferase</keyword>
<dbReference type="Gene3D" id="1.10.287.130">
    <property type="match status" value="1"/>
</dbReference>
<keyword evidence="16" id="KW-1185">Reference proteome</keyword>
<dbReference type="EC" id="2.7.13.3" evidence="3"/>
<protein>
    <recommendedName>
        <fullName evidence="3">histidine kinase</fullName>
        <ecNumber evidence="3">2.7.13.3</ecNumber>
    </recommendedName>
</protein>
<reference evidence="16" key="1">
    <citation type="submission" date="2015-07" db="EMBL/GenBank/DDBJ databases">
        <title>Discovery of a poly(ethylene terephthalate assimilation.</title>
        <authorList>
            <person name="Yoshida S."/>
            <person name="Hiraga K."/>
            <person name="Takehana T."/>
            <person name="Taniguchi I."/>
            <person name="Yamaji H."/>
            <person name="Maeda Y."/>
            <person name="Toyohara K."/>
            <person name="Miyamoto K."/>
            <person name="Kimura Y."/>
            <person name="Oda K."/>
        </authorList>
    </citation>
    <scope>NUCLEOTIDE SEQUENCE [LARGE SCALE GENOMIC DNA]</scope>
    <source>
        <strain evidence="16">NBRC 110686 / TISTR 2288 / 201-F6</strain>
    </source>
</reference>
<comment type="subcellular location">
    <subcellularLocation>
        <location evidence="2">Membrane</location>
        <topology evidence="2">Multi-pass membrane protein</topology>
    </subcellularLocation>
</comment>
<dbReference type="GO" id="GO:0005524">
    <property type="term" value="F:ATP binding"/>
    <property type="evidence" value="ECO:0007669"/>
    <property type="project" value="UniProtKB-KW"/>
</dbReference>
<comment type="caution">
    <text evidence="15">The sequence shown here is derived from an EMBL/GenBank/DDBJ whole genome shotgun (WGS) entry which is preliminary data.</text>
</comment>
<dbReference type="InterPro" id="IPR050428">
    <property type="entry name" value="TCS_sensor_his_kinase"/>
</dbReference>
<dbReference type="SMART" id="SM00388">
    <property type="entry name" value="HisKA"/>
    <property type="match status" value="1"/>
</dbReference>
<evidence type="ECO:0000256" key="6">
    <source>
        <dbReference type="ARBA" id="ARBA00022692"/>
    </source>
</evidence>
<evidence type="ECO:0000256" key="4">
    <source>
        <dbReference type="ARBA" id="ARBA00022553"/>
    </source>
</evidence>
<organism evidence="15 16">
    <name type="scientific">Piscinibacter sakaiensis</name>
    <name type="common">Ideonella sakaiensis</name>
    <dbReference type="NCBI Taxonomy" id="1547922"/>
    <lineage>
        <taxon>Bacteria</taxon>
        <taxon>Pseudomonadati</taxon>
        <taxon>Pseudomonadota</taxon>
        <taxon>Betaproteobacteria</taxon>
        <taxon>Burkholderiales</taxon>
        <taxon>Sphaerotilaceae</taxon>
        <taxon>Piscinibacter</taxon>
    </lineage>
</organism>
<dbReference type="GO" id="GO:0005886">
    <property type="term" value="C:plasma membrane"/>
    <property type="evidence" value="ECO:0007669"/>
    <property type="project" value="TreeGrafter"/>
</dbReference>
<dbReference type="InterPro" id="IPR036097">
    <property type="entry name" value="HisK_dim/P_sf"/>
</dbReference>
<dbReference type="Proteomes" id="UP000037660">
    <property type="component" value="Unassembled WGS sequence"/>
</dbReference>
<evidence type="ECO:0000256" key="12">
    <source>
        <dbReference type="SAM" id="MobiDB-lite"/>
    </source>
</evidence>